<protein>
    <recommendedName>
        <fullName evidence="6">ABC transporter domain-containing protein</fullName>
    </recommendedName>
</protein>
<evidence type="ECO:0000256" key="5">
    <source>
        <dbReference type="ARBA" id="ARBA00061344"/>
    </source>
</evidence>
<name>A0AAD3XLP5_NEPGR</name>
<comment type="similarity">
    <text evidence="5">Belongs to the ABC transporter superfamily. ABCF family. EF3 (TC 3.A.1.121) subfamily.</text>
</comment>
<dbReference type="SMART" id="SM00382">
    <property type="entry name" value="AAA"/>
    <property type="match status" value="2"/>
</dbReference>
<keyword evidence="2" id="KW-0547">Nucleotide-binding</keyword>
<keyword evidence="3" id="KW-0067">ATP-binding</keyword>
<dbReference type="SUPFAM" id="SSF52540">
    <property type="entry name" value="P-loop containing nucleoside triphosphate hydrolases"/>
    <property type="match status" value="2"/>
</dbReference>
<organism evidence="7 8">
    <name type="scientific">Nepenthes gracilis</name>
    <name type="common">Slender pitcher plant</name>
    <dbReference type="NCBI Taxonomy" id="150966"/>
    <lineage>
        <taxon>Eukaryota</taxon>
        <taxon>Viridiplantae</taxon>
        <taxon>Streptophyta</taxon>
        <taxon>Embryophyta</taxon>
        <taxon>Tracheophyta</taxon>
        <taxon>Spermatophyta</taxon>
        <taxon>Magnoliopsida</taxon>
        <taxon>eudicotyledons</taxon>
        <taxon>Gunneridae</taxon>
        <taxon>Pentapetalae</taxon>
        <taxon>Caryophyllales</taxon>
        <taxon>Nepenthaceae</taxon>
        <taxon>Nepenthes</taxon>
    </lineage>
</organism>
<comment type="caution">
    <text evidence="7">The sequence shown here is derived from an EMBL/GenBank/DDBJ whole genome shotgun (WGS) entry which is preliminary data.</text>
</comment>
<evidence type="ECO:0000256" key="4">
    <source>
        <dbReference type="ARBA" id="ARBA00022990"/>
    </source>
</evidence>
<dbReference type="Proteomes" id="UP001279734">
    <property type="component" value="Unassembled WGS sequence"/>
</dbReference>
<dbReference type="GO" id="GO:0016887">
    <property type="term" value="F:ATP hydrolysis activity"/>
    <property type="evidence" value="ECO:0007669"/>
    <property type="project" value="InterPro"/>
</dbReference>
<evidence type="ECO:0000256" key="2">
    <source>
        <dbReference type="ARBA" id="ARBA00022741"/>
    </source>
</evidence>
<evidence type="ECO:0000313" key="7">
    <source>
        <dbReference type="EMBL" id="GMH09313.1"/>
    </source>
</evidence>
<dbReference type="InterPro" id="IPR050611">
    <property type="entry name" value="ABCF"/>
</dbReference>
<dbReference type="PROSITE" id="PS50893">
    <property type="entry name" value="ABC_TRANSPORTER_2"/>
    <property type="match status" value="2"/>
</dbReference>
<dbReference type="FunFam" id="3.40.50.300:FF:001135">
    <property type="entry name" value="ABC transporter F family member 3"/>
    <property type="match status" value="1"/>
</dbReference>
<dbReference type="InterPro" id="IPR058770">
    <property type="entry name" value="PWI_ABCF3"/>
</dbReference>
<feature type="domain" description="ABC transporter" evidence="6">
    <location>
        <begin position="507"/>
        <end position="717"/>
    </location>
</feature>
<dbReference type="CDD" id="cd03221">
    <property type="entry name" value="ABCF_EF-3"/>
    <property type="match status" value="2"/>
</dbReference>
<gene>
    <name evidence="7" type="ORF">Nepgr_011154</name>
</gene>
<dbReference type="InterPro" id="IPR017871">
    <property type="entry name" value="ABC_transporter-like_CS"/>
</dbReference>
<dbReference type="InterPro" id="IPR027417">
    <property type="entry name" value="P-loop_NTPase"/>
</dbReference>
<keyword evidence="1" id="KW-0677">Repeat</keyword>
<dbReference type="AlphaFoldDB" id="A0AAD3XLP5"/>
<keyword evidence="4" id="KW-0007">Acetylation</keyword>
<dbReference type="Pfam" id="PF00005">
    <property type="entry name" value="ABC_tran"/>
    <property type="match status" value="2"/>
</dbReference>
<dbReference type="GO" id="GO:0005524">
    <property type="term" value="F:ATP binding"/>
    <property type="evidence" value="ECO:0007669"/>
    <property type="project" value="UniProtKB-KW"/>
</dbReference>
<dbReference type="Gene3D" id="3.40.50.300">
    <property type="entry name" value="P-loop containing nucleotide triphosphate hydrolases"/>
    <property type="match status" value="2"/>
</dbReference>
<reference evidence="7" key="1">
    <citation type="submission" date="2023-05" db="EMBL/GenBank/DDBJ databases">
        <title>Nepenthes gracilis genome sequencing.</title>
        <authorList>
            <person name="Fukushima K."/>
        </authorList>
    </citation>
    <scope>NUCLEOTIDE SEQUENCE</scope>
    <source>
        <strain evidence="7">SING2019-196</strain>
    </source>
</reference>
<keyword evidence="8" id="KW-1185">Reference proteome</keyword>
<evidence type="ECO:0000259" key="6">
    <source>
        <dbReference type="PROSITE" id="PS50893"/>
    </source>
</evidence>
<dbReference type="PROSITE" id="PS00211">
    <property type="entry name" value="ABC_TRANSPORTER_1"/>
    <property type="match status" value="2"/>
</dbReference>
<accession>A0AAD3XLP5</accession>
<dbReference type="PANTHER" id="PTHR19211">
    <property type="entry name" value="ATP-BINDING TRANSPORT PROTEIN-RELATED"/>
    <property type="match status" value="1"/>
</dbReference>
<proteinExistence type="inferred from homology"/>
<dbReference type="InterPro" id="IPR003593">
    <property type="entry name" value="AAA+_ATPase"/>
</dbReference>
<evidence type="ECO:0000256" key="1">
    <source>
        <dbReference type="ARBA" id="ARBA00022737"/>
    </source>
</evidence>
<dbReference type="InterPro" id="IPR032781">
    <property type="entry name" value="ABC_tran_Xtn"/>
</dbReference>
<evidence type="ECO:0000256" key="3">
    <source>
        <dbReference type="ARBA" id="ARBA00022840"/>
    </source>
</evidence>
<dbReference type="Pfam" id="PF26051">
    <property type="entry name" value="PWI_ABCF3"/>
    <property type="match status" value="1"/>
</dbReference>
<evidence type="ECO:0000313" key="8">
    <source>
        <dbReference type="Proteomes" id="UP001279734"/>
    </source>
</evidence>
<dbReference type="Pfam" id="PF12848">
    <property type="entry name" value="ABC_tran_Xtn"/>
    <property type="match status" value="1"/>
</dbReference>
<dbReference type="FunFam" id="3.40.50.300:FF:000104">
    <property type="entry name" value="ATP-binding cassette sub-family F member 3"/>
    <property type="match status" value="1"/>
</dbReference>
<dbReference type="EMBL" id="BSYO01000009">
    <property type="protein sequence ID" value="GMH09313.1"/>
    <property type="molecule type" value="Genomic_DNA"/>
</dbReference>
<sequence length="717" mass="80120">MTEVASSVVLQVLGRRAQDLDQPIIDYIVNVLADEDFDFGFDGEGAFEAVGDLLIDSGCVPNDFECRSVCSILCEKFGKHGLVKPKPAMRSLAAPLRMFDGMDEEEVPKRKPEAIDGPLLTERDKLKLERKKRKDERQREAQYQKHLEEMEAVRAGMPAICVNHSNDSNAPAIRDIHLENFNISVGGRDLIVDATVTLSFGRHYGLVGRNGTGKTTFLRHLAMHAMDGIPKNCQILHVEQEVVGDNTSALQCVLNSDVERTQLLEEEACLLTLQRDLDLEDANGKSNGDLNEGVDKDGISKRLAEIYKRLEYIDAYSAESRAASILAGLSFSPEMQRKATKTFSGGWRMRIALARALFIEPDVLLLDEPTNHLDLHAVLWLESYLLKWPKTFIVVSHAREFLNTVVTDIIHLQGQKLTTYKGNYDVFERTREEQLKNQQKAFEANERARAHMQIFIDKFRYNAKRASLVQSRIKALDRMGFVDEVVNDPDYKFEFPTPDDRPGPPIISFSDASFGYPGGPMLFKNLNFGIDLDSRIAMVGSNGIGKSTILKLIAGELQPSSGTVFRSAKVRIAVFSQHHVDGLDLSSNPLLYMMRCYPGVPEQKLRAHLGSFGITGNLALQPMYTLSGGQKSRVAFAKITFRKPHLLLLDEPSNHLDLDAVEALIQGLIIFQGGILMVSHDEHLISGSVDELWVVSQGKVTPFQGTFQEYKKLLQSS</sequence>
<feature type="domain" description="ABC transporter" evidence="6">
    <location>
        <begin position="176"/>
        <end position="439"/>
    </location>
</feature>
<dbReference type="InterPro" id="IPR003439">
    <property type="entry name" value="ABC_transporter-like_ATP-bd"/>
</dbReference>
<dbReference type="PANTHER" id="PTHR19211:SF117">
    <property type="entry name" value="ATP-BINDING CASSETTE SUB-FAMILY F MEMBER 3"/>
    <property type="match status" value="1"/>
</dbReference>